<dbReference type="EMBL" id="ML976347">
    <property type="protein sequence ID" value="KAF1934905.1"/>
    <property type="molecule type" value="Genomic_DNA"/>
</dbReference>
<reference evidence="1" key="1">
    <citation type="journal article" date="2020" name="Stud. Mycol.">
        <title>101 Dothideomycetes genomes: a test case for predicting lifestyles and emergence of pathogens.</title>
        <authorList>
            <person name="Haridas S."/>
            <person name="Albert R."/>
            <person name="Binder M."/>
            <person name="Bloem J."/>
            <person name="Labutti K."/>
            <person name="Salamov A."/>
            <person name="Andreopoulos B."/>
            <person name="Baker S."/>
            <person name="Barry K."/>
            <person name="Bills G."/>
            <person name="Bluhm B."/>
            <person name="Cannon C."/>
            <person name="Castanera R."/>
            <person name="Culley D."/>
            <person name="Daum C."/>
            <person name="Ezra D."/>
            <person name="Gonzalez J."/>
            <person name="Henrissat B."/>
            <person name="Kuo A."/>
            <person name="Liang C."/>
            <person name="Lipzen A."/>
            <person name="Lutzoni F."/>
            <person name="Magnuson J."/>
            <person name="Mondo S."/>
            <person name="Nolan M."/>
            <person name="Ohm R."/>
            <person name="Pangilinan J."/>
            <person name="Park H.-J."/>
            <person name="Ramirez L."/>
            <person name="Alfaro M."/>
            <person name="Sun H."/>
            <person name="Tritt A."/>
            <person name="Yoshinaga Y."/>
            <person name="Zwiers L.-H."/>
            <person name="Turgeon B."/>
            <person name="Goodwin S."/>
            <person name="Spatafora J."/>
            <person name="Crous P."/>
            <person name="Grigoriev I."/>
        </authorList>
    </citation>
    <scope>NUCLEOTIDE SEQUENCE</scope>
    <source>
        <strain evidence="1">CBS 161.51</strain>
    </source>
</reference>
<protein>
    <submittedName>
        <fullName evidence="1">Uncharacterized protein</fullName>
    </submittedName>
</protein>
<evidence type="ECO:0000313" key="2">
    <source>
        <dbReference type="Proteomes" id="UP000800038"/>
    </source>
</evidence>
<gene>
    <name evidence="1" type="ORF">EJ02DRAFT_460830</name>
</gene>
<keyword evidence="2" id="KW-1185">Reference proteome</keyword>
<proteinExistence type="predicted"/>
<organism evidence="1 2">
    <name type="scientific">Clathrospora elynae</name>
    <dbReference type="NCBI Taxonomy" id="706981"/>
    <lineage>
        <taxon>Eukaryota</taxon>
        <taxon>Fungi</taxon>
        <taxon>Dikarya</taxon>
        <taxon>Ascomycota</taxon>
        <taxon>Pezizomycotina</taxon>
        <taxon>Dothideomycetes</taxon>
        <taxon>Pleosporomycetidae</taxon>
        <taxon>Pleosporales</taxon>
        <taxon>Diademaceae</taxon>
        <taxon>Clathrospora</taxon>
    </lineage>
</organism>
<dbReference type="OrthoDB" id="6365676at2759"/>
<evidence type="ECO:0000313" key="1">
    <source>
        <dbReference type="EMBL" id="KAF1934905.1"/>
    </source>
</evidence>
<dbReference type="AlphaFoldDB" id="A0A6A5S2I8"/>
<dbReference type="Proteomes" id="UP000800038">
    <property type="component" value="Unassembled WGS sequence"/>
</dbReference>
<accession>A0A6A5S2I8</accession>
<sequence length="362" mass="41225">MADGSMKPLTEVRIQGAFSRLPLELFLNVLDQLVGSRDGHQAVAYESSNVITKTLRALTLVSRNIYLIASRYLYSHCLYLDHCTNYALFRRTLGLNLGNHPQALRYGEVGRNDALFTEAEIPRHFTSVFISPVEVKRDIGGKITPLVRLPQIIDLCNTIGSTLKRLALDLHPVYATPSEVALIRPHVSENNVFIHMPKLEELIISYEATNYFRFPPPNLKRLAITAQELTETQEEFVLSIPSLRTLVLIRPIDLTAKNIDTMFEAYKGKSLDVVLIDVNSNHRTPKETRSWKVDDAVRLWEADVPVSFYGDEDELILCDNWIWTHGVKGTLWSQEKRRMASWEEIERRLVGPVHTIVDGAHL</sequence>
<name>A0A6A5S2I8_9PLEO</name>